<feature type="transmembrane region" description="Helical" evidence="8">
    <location>
        <begin position="331"/>
        <end position="349"/>
    </location>
</feature>
<accession>A0A6I3KL59</accession>
<protein>
    <submittedName>
        <fullName evidence="10">Phospholipid carrier-dependent glycosyltransferase</fullName>
    </submittedName>
</protein>
<evidence type="ECO:0000256" key="5">
    <source>
        <dbReference type="ARBA" id="ARBA00022692"/>
    </source>
</evidence>
<reference evidence="10 11" key="1">
    <citation type="submission" date="2019-11" db="EMBL/GenBank/DDBJ databases">
        <title>Identification of a novel strain.</title>
        <authorList>
            <person name="Xu Q."/>
            <person name="Wang G."/>
        </authorList>
    </citation>
    <scope>NUCLEOTIDE SEQUENCE [LARGE SCALE GENOMIC DNA]</scope>
    <source>
        <strain evidence="11">xq</strain>
    </source>
</reference>
<feature type="transmembrane region" description="Helical" evidence="8">
    <location>
        <begin position="224"/>
        <end position="242"/>
    </location>
</feature>
<proteinExistence type="predicted"/>
<dbReference type="AlphaFoldDB" id="A0A6I3KL59"/>
<keyword evidence="4 10" id="KW-0808">Transferase</keyword>
<dbReference type="RefSeq" id="WP_154738911.1">
    <property type="nucleotide sequence ID" value="NZ_WMBQ01000001.1"/>
</dbReference>
<feature type="domain" description="Glycosyltransferase RgtA/B/C/D-like" evidence="9">
    <location>
        <begin position="82"/>
        <end position="242"/>
    </location>
</feature>
<dbReference type="GO" id="GO:0005886">
    <property type="term" value="C:plasma membrane"/>
    <property type="evidence" value="ECO:0007669"/>
    <property type="project" value="UniProtKB-SubCell"/>
</dbReference>
<dbReference type="EMBL" id="WMBQ01000001">
    <property type="protein sequence ID" value="MTD94492.1"/>
    <property type="molecule type" value="Genomic_DNA"/>
</dbReference>
<name>A0A6I3KL59_9HYPH</name>
<feature type="transmembrane region" description="Helical" evidence="8">
    <location>
        <begin position="157"/>
        <end position="174"/>
    </location>
</feature>
<evidence type="ECO:0000256" key="7">
    <source>
        <dbReference type="ARBA" id="ARBA00023136"/>
    </source>
</evidence>
<gene>
    <name evidence="10" type="ORF">GIW81_09105</name>
</gene>
<organism evidence="10 11">
    <name type="scientific">Hyphomicrobium album</name>
    <dbReference type="NCBI Taxonomy" id="2665159"/>
    <lineage>
        <taxon>Bacteria</taxon>
        <taxon>Pseudomonadati</taxon>
        <taxon>Pseudomonadota</taxon>
        <taxon>Alphaproteobacteria</taxon>
        <taxon>Hyphomicrobiales</taxon>
        <taxon>Hyphomicrobiaceae</taxon>
        <taxon>Hyphomicrobium</taxon>
    </lineage>
</organism>
<keyword evidence="2" id="KW-1003">Cell membrane</keyword>
<dbReference type="Pfam" id="PF13231">
    <property type="entry name" value="PMT_2"/>
    <property type="match status" value="1"/>
</dbReference>
<feature type="transmembrane region" description="Helical" evidence="8">
    <location>
        <begin position="273"/>
        <end position="294"/>
    </location>
</feature>
<comment type="subcellular location">
    <subcellularLocation>
        <location evidence="1">Cell membrane</location>
        <topology evidence="1">Multi-pass membrane protein</topology>
    </subcellularLocation>
</comment>
<keyword evidence="11" id="KW-1185">Reference proteome</keyword>
<evidence type="ECO:0000256" key="4">
    <source>
        <dbReference type="ARBA" id="ARBA00022679"/>
    </source>
</evidence>
<evidence type="ECO:0000313" key="11">
    <source>
        <dbReference type="Proteomes" id="UP000440694"/>
    </source>
</evidence>
<dbReference type="GO" id="GO:0016763">
    <property type="term" value="F:pentosyltransferase activity"/>
    <property type="evidence" value="ECO:0007669"/>
    <property type="project" value="TreeGrafter"/>
</dbReference>
<feature type="transmembrane region" description="Helical" evidence="8">
    <location>
        <begin position="361"/>
        <end position="383"/>
    </location>
</feature>
<feature type="transmembrane region" description="Helical" evidence="8">
    <location>
        <begin position="33"/>
        <end position="57"/>
    </location>
</feature>
<evidence type="ECO:0000256" key="3">
    <source>
        <dbReference type="ARBA" id="ARBA00022676"/>
    </source>
</evidence>
<dbReference type="PANTHER" id="PTHR33908:SF11">
    <property type="entry name" value="MEMBRANE PROTEIN"/>
    <property type="match status" value="1"/>
</dbReference>
<evidence type="ECO:0000259" key="9">
    <source>
        <dbReference type="Pfam" id="PF13231"/>
    </source>
</evidence>
<sequence>MAVAHGSLEQESCNRPMDAPKSFFTGVGTGGRAVNWFGVVLGVLAGLLCLRVFALHVNGTDLFFDEAQYWAWSLDPALGYFSKPPLIAWIIGAATTACGADESCVRLPSPLLHTATALAIFWLGRRLYDARIGALSALAFATLPGVSLSAGLISTDVPLLLCWALALVGFTALFETDDIWPAFLMGAAFGAGLNAKYAMIWFVLCAGIYLILTPSRRRILRDWRLYLALIVGFLLIAPNLAWNYSHSFATFSHTADNANWGGSLLHPNKAFEFFAAQFGVFGPILFGAFLVIAWRAAKQRLPENDRLLLAFSLPIIAVIVVQAFLSRAHANWAAPAYVAASVLVVATMVRDGAWGWLKASFVLHAAVLALIVFGTATAGQVPLPLKTDPFTRTLGWHDLARATRDELARAAAEGKPYAAVLSDDREVTAELLYYLRDEPTPILAWRPGRPHDHFEMTRPFTAATPSPVLLVRANDETPPALASFTESKKVVDRLLPAGDNAQRHVTFYALAGYKGR</sequence>
<keyword evidence="6 8" id="KW-1133">Transmembrane helix</keyword>
<dbReference type="InterPro" id="IPR050297">
    <property type="entry name" value="LipidA_mod_glycosyltrf_83"/>
</dbReference>
<keyword evidence="3" id="KW-0328">Glycosyltransferase</keyword>
<feature type="transmembrane region" description="Helical" evidence="8">
    <location>
        <begin position="130"/>
        <end position="150"/>
    </location>
</feature>
<dbReference type="GO" id="GO:0009103">
    <property type="term" value="P:lipopolysaccharide biosynthetic process"/>
    <property type="evidence" value="ECO:0007669"/>
    <property type="project" value="UniProtKB-ARBA"/>
</dbReference>
<keyword evidence="5 8" id="KW-0812">Transmembrane</keyword>
<evidence type="ECO:0000256" key="6">
    <source>
        <dbReference type="ARBA" id="ARBA00022989"/>
    </source>
</evidence>
<dbReference type="InterPro" id="IPR038731">
    <property type="entry name" value="RgtA/B/C-like"/>
</dbReference>
<comment type="caution">
    <text evidence="10">The sequence shown here is derived from an EMBL/GenBank/DDBJ whole genome shotgun (WGS) entry which is preliminary data.</text>
</comment>
<dbReference type="PANTHER" id="PTHR33908">
    <property type="entry name" value="MANNOSYLTRANSFERASE YKCB-RELATED"/>
    <property type="match status" value="1"/>
</dbReference>
<evidence type="ECO:0000256" key="8">
    <source>
        <dbReference type="SAM" id="Phobius"/>
    </source>
</evidence>
<feature type="transmembrane region" description="Helical" evidence="8">
    <location>
        <begin position="194"/>
        <end position="212"/>
    </location>
</feature>
<dbReference type="Proteomes" id="UP000440694">
    <property type="component" value="Unassembled WGS sequence"/>
</dbReference>
<keyword evidence="7 8" id="KW-0472">Membrane</keyword>
<evidence type="ECO:0000256" key="1">
    <source>
        <dbReference type="ARBA" id="ARBA00004651"/>
    </source>
</evidence>
<evidence type="ECO:0000256" key="2">
    <source>
        <dbReference type="ARBA" id="ARBA00022475"/>
    </source>
</evidence>
<feature type="transmembrane region" description="Helical" evidence="8">
    <location>
        <begin position="306"/>
        <end position="325"/>
    </location>
</feature>
<evidence type="ECO:0000313" key="10">
    <source>
        <dbReference type="EMBL" id="MTD94492.1"/>
    </source>
</evidence>